<evidence type="ECO:0000256" key="5">
    <source>
        <dbReference type="ARBA" id="ARBA00022618"/>
    </source>
</evidence>
<evidence type="ECO:0000256" key="10">
    <source>
        <dbReference type="PIRNR" id="PIRNR003097"/>
    </source>
</evidence>
<dbReference type="Pfam" id="PF02687">
    <property type="entry name" value="FtsX"/>
    <property type="match status" value="1"/>
</dbReference>
<keyword evidence="9 10" id="KW-0131">Cell cycle</keyword>
<dbReference type="InterPro" id="IPR058204">
    <property type="entry name" value="FtsX_firmicutes-type"/>
</dbReference>
<dbReference type="InterPro" id="IPR004513">
    <property type="entry name" value="FtsX"/>
</dbReference>
<keyword evidence="5 10" id="KW-0132">Cell division</keyword>
<feature type="transmembrane region" description="Helical" evidence="11">
    <location>
        <begin position="245"/>
        <end position="264"/>
    </location>
</feature>
<dbReference type="Pfam" id="PF18075">
    <property type="entry name" value="FtsX_ECD"/>
    <property type="match status" value="1"/>
</dbReference>
<dbReference type="NCBIfam" id="NF038347">
    <property type="entry name" value="FtsX_Gpos"/>
    <property type="match status" value="1"/>
</dbReference>
<comment type="function">
    <text evidence="10">Part of the ABC transporter FtsEX involved in asymmetric cellular division facilitating the initiation of sporulation.</text>
</comment>
<proteinExistence type="inferred from homology"/>
<evidence type="ECO:0000256" key="1">
    <source>
        <dbReference type="ARBA" id="ARBA00004651"/>
    </source>
</evidence>
<evidence type="ECO:0000259" key="12">
    <source>
        <dbReference type="Pfam" id="PF02687"/>
    </source>
</evidence>
<comment type="similarity">
    <text evidence="2 10">Belongs to the ABC-4 integral membrane protein family. FtsX subfamily.</text>
</comment>
<protein>
    <recommendedName>
        <fullName evidence="3 10">Cell division protein FtsX</fullName>
    </recommendedName>
</protein>
<accession>W4Q551</accession>
<dbReference type="EMBL" id="BAUT01000040">
    <property type="protein sequence ID" value="GAE27127.1"/>
    <property type="molecule type" value="Genomic_DNA"/>
</dbReference>
<name>W4Q551_9BACI</name>
<feature type="domain" description="FtsX extracellular" evidence="13">
    <location>
        <begin position="37"/>
        <end position="130"/>
    </location>
</feature>
<evidence type="ECO:0000313" key="15">
    <source>
        <dbReference type="Proteomes" id="UP000018890"/>
    </source>
</evidence>
<feature type="transmembrane region" description="Helical" evidence="11">
    <location>
        <begin position="149"/>
        <end position="170"/>
    </location>
</feature>
<dbReference type="PIRSF" id="PIRSF003097">
    <property type="entry name" value="FtsX"/>
    <property type="match status" value="1"/>
</dbReference>
<evidence type="ECO:0000256" key="4">
    <source>
        <dbReference type="ARBA" id="ARBA00022475"/>
    </source>
</evidence>
<reference evidence="14" key="1">
    <citation type="journal article" date="2014" name="Genome Announc.">
        <title>Draft Genome Sequences of Three Alkaliphilic Bacillus Strains, Bacillus wakoensis JCM 9140T, Bacillus akibai JCM 9157T, and Bacillus hemicellulosilyticus JCM 9152T.</title>
        <authorList>
            <person name="Yuki M."/>
            <person name="Oshima K."/>
            <person name="Suda W."/>
            <person name="Oshida Y."/>
            <person name="Kitamura K."/>
            <person name="Iida T."/>
            <person name="Hattori M."/>
            <person name="Ohkuma M."/>
        </authorList>
    </citation>
    <scope>NUCLEOTIDE SEQUENCE [LARGE SCALE GENOMIC DNA]</scope>
    <source>
        <strain evidence="14">JCM 9140</strain>
    </source>
</reference>
<feature type="transmembrane region" description="Helical" evidence="11">
    <location>
        <begin position="203"/>
        <end position="225"/>
    </location>
</feature>
<evidence type="ECO:0000256" key="11">
    <source>
        <dbReference type="SAM" id="Phobius"/>
    </source>
</evidence>
<keyword evidence="4 10" id="KW-1003">Cell membrane</keyword>
<comment type="subcellular location">
    <subcellularLocation>
        <location evidence="1">Cell membrane</location>
        <topology evidence="1">Multi-pass membrane protein</topology>
    </subcellularLocation>
</comment>
<evidence type="ECO:0000256" key="2">
    <source>
        <dbReference type="ARBA" id="ARBA00007379"/>
    </source>
</evidence>
<evidence type="ECO:0000313" key="14">
    <source>
        <dbReference type="EMBL" id="GAE27127.1"/>
    </source>
</evidence>
<evidence type="ECO:0000259" key="13">
    <source>
        <dbReference type="Pfam" id="PF18075"/>
    </source>
</evidence>
<sequence length="275" mass="30718">MTFASISAVAVMLLVVGVFLLLIMNVNNVASTIEDDVEIKVYIELTATEEQQEELLTEIEELPNIESIVYVDKEEGLDQLIDSLNESGEVFESIREENPLNDAFVVRATSPQLTEQVAETIEPLANVERVNYGRDFIERLFAVTDLVRMIGLILVVGMLFTAMFLIANTIKITILSRKREIQIMKLVGATNGFIRWPFFIEGLLLGVIGALVPILLIGFGYSYLINNFGARIEIMFFSLVSPFPLVWQVAALLVAIGAFIGMWGSMMSVRKFLKV</sequence>
<dbReference type="AlphaFoldDB" id="W4Q551"/>
<feature type="domain" description="ABC3 transporter permease C-terminal" evidence="12">
    <location>
        <begin position="153"/>
        <end position="273"/>
    </location>
</feature>
<evidence type="ECO:0000256" key="3">
    <source>
        <dbReference type="ARBA" id="ARBA00021907"/>
    </source>
</evidence>
<keyword evidence="8 10" id="KW-0472">Membrane</keyword>
<organism evidence="14 15">
    <name type="scientific">Halalkalibacter wakoensis JCM 9140</name>
    <dbReference type="NCBI Taxonomy" id="1236970"/>
    <lineage>
        <taxon>Bacteria</taxon>
        <taxon>Bacillati</taxon>
        <taxon>Bacillota</taxon>
        <taxon>Bacilli</taxon>
        <taxon>Bacillales</taxon>
        <taxon>Bacillaceae</taxon>
        <taxon>Halalkalibacter</taxon>
    </lineage>
</organism>
<dbReference type="PANTHER" id="PTHR47755">
    <property type="entry name" value="CELL DIVISION PROTEIN FTSX"/>
    <property type="match status" value="1"/>
</dbReference>
<dbReference type="STRING" id="1236970.JCM9140_3244"/>
<keyword evidence="15" id="KW-1185">Reference proteome</keyword>
<dbReference type="InterPro" id="IPR003838">
    <property type="entry name" value="ABC3_permease_C"/>
</dbReference>
<evidence type="ECO:0000256" key="8">
    <source>
        <dbReference type="ARBA" id="ARBA00023136"/>
    </source>
</evidence>
<gene>
    <name evidence="14" type="ORF">JCM9140_3244</name>
</gene>
<keyword evidence="6 11" id="KW-0812">Transmembrane</keyword>
<dbReference type="PANTHER" id="PTHR47755:SF1">
    <property type="entry name" value="CELL DIVISION PROTEIN FTSX"/>
    <property type="match status" value="1"/>
</dbReference>
<dbReference type="GO" id="GO:0005886">
    <property type="term" value="C:plasma membrane"/>
    <property type="evidence" value="ECO:0007669"/>
    <property type="project" value="UniProtKB-SubCell"/>
</dbReference>
<dbReference type="Proteomes" id="UP000018890">
    <property type="component" value="Unassembled WGS sequence"/>
</dbReference>
<comment type="caution">
    <text evidence="14">The sequence shown here is derived from an EMBL/GenBank/DDBJ whole genome shotgun (WGS) entry which is preliminary data.</text>
</comment>
<evidence type="ECO:0000256" key="6">
    <source>
        <dbReference type="ARBA" id="ARBA00022692"/>
    </source>
</evidence>
<dbReference type="GO" id="GO:0051301">
    <property type="term" value="P:cell division"/>
    <property type="evidence" value="ECO:0007669"/>
    <property type="project" value="UniProtKB-KW"/>
</dbReference>
<evidence type="ECO:0000256" key="9">
    <source>
        <dbReference type="ARBA" id="ARBA00023306"/>
    </source>
</evidence>
<dbReference type="Gene3D" id="3.30.70.3040">
    <property type="match status" value="1"/>
</dbReference>
<evidence type="ECO:0000256" key="7">
    <source>
        <dbReference type="ARBA" id="ARBA00022989"/>
    </source>
</evidence>
<keyword evidence="7 11" id="KW-1133">Transmembrane helix</keyword>
<dbReference type="InterPro" id="IPR040690">
    <property type="entry name" value="FtsX_ECD"/>
</dbReference>